<feature type="non-terminal residue" evidence="1">
    <location>
        <position position="1"/>
    </location>
</feature>
<evidence type="ECO:0000313" key="1">
    <source>
        <dbReference type="EMBL" id="GCC45126.1"/>
    </source>
</evidence>
<accession>A0A401TR63</accession>
<keyword evidence="2" id="KW-1185">Reference proteome</keyword>
<dbReference type="AlphaFoldDB" id="A0A401TR63"/>
<proteinExistence type="predicted"/>
<sequence length="108" mass="11938">GSDGIRLLKFGDRLHVLYEATAGGRPGNFDEFPLSEHGLKVRLSIDAETKGKAETQRRRRLIRVLAVWCVTDAEGLNRDIDSLKAQHRAQCGDGGFPDICSEDESRGD</sequence>
<reference evidence="1 2" key="1">
    <citation type="journal article" date="2018" name="Nat. Ecol. Evol.">
        <title>Shark genomes provide insights into elasmobranch evolution and the origin of vertebrates.</title>
        <authorList>
            <person name="Hara Y"/>
            <person name="Yamaguchi K"/>
            <person name="Onimaru K"/>
            <person name="Kadota M"/>
            <person name="Koyanagi M"/>
            <person name="Keeley SD"/>
            <person name="Tatsumi K"/>
            <person name="Tanaka K"/>
            <person name="Motone F"/>
            <person name="Kageyama Y"/>
            <person name="Nozu R"/>
            <person name="Adachi N"/>
            <person name="Nishimura O"/>
            <person name="Nakagawa R"/>
            <person name="Tanegashima C"/>
            <person name="Kiyatake I"/>
            <person name="Matsumoto R"/>
            <person name="Murakumo K"/>
            <person name="Nishida K"/>
            <person name="Terakita A"/>
            <person name="Kuratani S"/>
            <person name="Sato K"/>
            <person name="Hyodo S Kuraku.S."/>
        </authorList>
    </citation>
    <scope>NUCLEOTIDE SEQUENCE [LARGE SCALE GENOMIC DNA]</scope>
</reference>
<evidence type="ECO:0000313" key="2">
    <source>
        <dbReference type="Proteomes" id="UP000287033"/>
    </source>
</evidence>
<name>A0A401TR63_CHIPU</name>
<protein>
    <submittedName>
        <fullName evidence="1">Uncharacterized protein</fullName>
    </submittedName>
</protein>
<organism evidence="1 2">
    <name type="scientific">Chiloscyllium punctatum</name>
    <name type="common">Brownbanded bambooshark</name>
    <name type="synonym">Hemiscyllium punctatum</name>
    <dbReference type="NCBI Taxonomy" id="137246"/>
    <lineage>
        <taxon>Eukaryota</taxon>
        <taxon>Metazoa</taxon>
        <taxon>Chordata</taxon>
        <taxon>Craniata</taxon>
        <taxon>Vertebrata</taxon>
        <taxon>Chondrichthyes</taxon>
        <taxon>Elasmobranchii</taxon>
        <taxon>Galeomorphii</taxon>
        <taxon>Galeoidea</taxon>
        <taxon>Orectolobiformes</taxon>
        <taxon>Hemiscylliidae</taxon>
        <taxon>Chiloscyllium</taxon>
    </lineage>
</organism>
<gene>
    <name evidence="1" type="ORF">chiPu_0029372</name>
</gene>
<dbReference type="Proteomes" id="UP000287033">
    <property type="component" value="Unassembled WGS sequence"/>
</dbReference>
<dbReference type="EMBL" id="BEZZ01155108">
    <property type="protein sequence ID" value="GCC45126.1"/>
    <property type="molecule type" value="Genomic_DNA"/>
</dbReference>
<comment type="caution">
    <text evidence="1">The sequence shown here is derived from an EMBL/GenBank/DDBJ whole genome shotgun (WGS) entry which is preliminary data.</text>
</comment>